<feature type="transmembrane region" description="Helical" evidence="9">
    <location>
        <begin position="139"/>
        <end position="160"/>
    </location>
</feature>
<keyword evidence="3 9" id="KW-0812">Transmembrane</keyword>
<keyword evidence="5" id="KW-0406">Ion transport</keyword>
<evidence type="ECO:0000313" key="12">
    <source>
        <dbReference type="Proteomes" id="UP000622017"/>
    </source>
</evidence>
<evidence type="ECO:0000256" key="2">
    <source>
        <dbReference type="ARBA" id="ARBA00022448"/>
    </source>
</evidence>
<accession>A0ABR7MQA7</accession>
<proteinExistence type="predicted"/>
<evidence type="ECO:0000256" key="8">
    <source>
        <dbReference type="SAM" id="MobiDB-lite"/>
    </source>
</evidence>
<evidence type="ECO:0000259" key="10">
    <source>
        <dbReference type="Pfam" id="PF07885"/>
    </source>
</evidence>
<dbReference type="InterPro" id="IPR013099">
    <property type="entry name" value="K_chnl_dom"/>
</dbReference>
<feature type="transmembrane region" description="Helical" evidence="9">
    <location>
        <begin position="199"/>
        <end position="224"/>
    </location>
</feature>
<feature type="region of interest" description="Disordered" evidence="8">
    <location>
        <begin position="260"/>
        <end position="281"/>
    </location>
</feature>
<protein>
    <submittedName>
        <fullName evidence="11">Potassium channel family protein</fullName>
    </submittedName>
</protein>
<evidence type="ECO:0000256" key="6">
    <source>
        <dbReference type="ARBA" id="ARBA00023136"/>
    </source>
</evidence>
<dbReference type="InterPro" id="IPR028325">
    <property type="entry name" value="VG_K_chnl"/>
</dbReference>
<dbReference type="Gene3D" id="1.20.5.110">
    <property type="match status" value="1"/>
</dbReference>
<dbReference type="PANTHER" id="PTHR11537:SF254">
    <property type="entry name" value="POTASSIUM VOLTAGE-GATED CHANNEL PROTEIN SHAB"/>
    <property type="match status" value="1"/>
</dbReference>
<keyword evidence="7 11" id="KW-0407">Ion channel</keyword>
<keyword evidence="6 9" id="KW-0472">Membrane</keyword>
<feature type="transmembrane region" description="Helical" evidence="9">
    <location>
        <begin position="30"/>
        <end position="49"/>
    </location>
</feature>
<name>A0ABR7MQA7_9BACT</name>
<evidence type="ECO:0000256" key="1">
    <source>
        <dbReference type="ARBA" id="ARBA00004141"/>
    </source>
</evidence>
<evidence type="ECO:0000313" key="11">
    <source>
        <dbReference type="EMBL" id="MBC6613253.1"/>
    </source>
</evidence>
<evidence type="ECO:0000256" key="5">
    <source>
        <dbReference type="ARBA" id="ARBA00023065"/>
    </source>
</evidence>
<evidence type="ECO:0000256" key="4">
    <source>
        <dbReference type="ARBA" id="ARBA00022989"/>
    </source>
</evidence>
<reference evidence="11 12" key="1">
    <citation type="submission" date="2020-08" db="EMBL/GenBank/DDBJ databases">
        <title>Hymenobacter sp.</title>
        <authorList>
            <person name="Kim M.K."/>
        </authorList>
    </citation>
    <scope>NUCLEOTIDE SEQUENCE [LARGE SCALE GENOMIC DNA]</scope>
    <source>
        <strain evidence="11 12">BT507</strain>
    </source>
</reference>
<dbReference type="Proteomes" id="UP000622017">
    <property type="component" value="Unassembled WGS sequence"/>
</dbReference>
<dbReference type="Pfam" id="PF07885">
    <property type="entry name" value="Ion_trans_2"/>
    <property type="match status" value="1"/>
</dbReference>
<dbReference type="InterPro" id="IPR027359">
    <property type="entry name" value="Volt_channel_dom_sf"/>
</dbReference>
<evidence type="ECO:0000256" key="3">
    <source>
        <dbReference type="ARBA" id="ARBA00022692"/>
    </source>
</evidence>
<dbReference type="PANTHER" id="PTHR11537">
    <property type="entry name" value="VOLTAGE-GATED POTASSIUM CHANNEL"/>
    <property type="match status" value="1"/>
</dbReference>
<dbReference type="Gene3D" id="1.20.120.350">
    <property type="entry name" value="Voltage-gated potassium channels. Chain C"/>
    <property type="match status" value="1"/>
</dbReference>
<gene>
    <name evidence="11" type="ORF">H8B15_20190</name>
</gene>
<comment type="caution">
    <text evidence="11">The sequence shown here is derived from an EMBL/GenBank/DDBJ whole genome shotgun (WGS) entry which is preliminary data.</text>
</comment>
<feature type="transmembrane region" description="Helical" evidence="9">
    <location>
        <begin position="81"/>
        <end position="100"/>
    </location>
</feature>
<dbReference type="SUPFAM" id="SSF81324">
    <property type="entry name" value="Voltage-gated potassium channels"/>
    <property type="match status" value="1"/>
</dbReference>
<keyword evidence="12" id="KW-1185">Reference proteome</keyword>
<dbReference type="EMBL" id="JACSCY010000026">
    <property type="protein sequence ID" value="MBC6613253.1"/>
    <property type="molecule type" value="Genomic_DNA"/>
</dbReference>
<sequence>MPTPPAEKEQLQQERHELLEQITDWLETPMLVLGFVWLVLLGVELIWGLTPALQILSNGIWVVFILDFLLKFTLAPEKLPFLKNNVITLISLLAPALRLFRLARVFRAARAVRGLRLVKVVGSLNRGMRALSSSFGRRGVGYVLGLTAVVLLLGAAGMYAFENQEPGGLTTYPEALWWTAMVLISLGSDYWPRTPEGRALCFLLALYGFTVFGYFTATLATFFIGRDADDGDAEVAGAAQIAALHEELRQLRQELRSGQFVPPVGSQGVGRADDEPAQSGM</sequence>
<keyword evidence="2" id="KW-0813">Transport</keyword>
<dbReference type="GO" id="GO:0034220">
    <property type="term" value="P:monoatomic ion transmembrane transport"/>
    <property type="evidence" value="ECO:0007669"/>
    <property type="project" value="UniProtKB-KW"/>
</dbReference>
<keyword evidence="4 9" id="KW-1133">Transmembrane helix</keyword>
<feature type="transmembrane region" description="Helical" evidence="9">
    <location>
        <begin position="175"/>
        <end position="192"/>
    </location>
</feature>
<evidence type="ECO:0000256" key="7">
    <source>
        <dbReference type="ARBA" id="ARBA00023303"/>
    </source>
</evidence>
<organism evidence="11 12">
    <name type="scientific">Hymenobacter citatus</name>
    <dbReference type="NCBI Taxonomy" id="2763506"/>
    <lineage>
        <taxon>Bacteria</taxon>
        <taxon>Pseudomonadati</taxon>
        <taxon>Bacteroidota</taxon>
        <taxon>Cytophagia</taxon>
        <taxon>Cytophagales</taxon>
        <taxon>Hymenobacteraceae</taxon>
        <taxon>Hymenobacter</taxon>
    </lineage>
</organism>
<comment type="subcellular location">
    <subcellularLocation>
        <location evidence="1">Membrane</location>
        <topology evidence="1">Multi-pass membrane protein</topology>
    </subcellularLocation>
</comment>
<evidence type="ECO:0000256" key="9">
    <source>
        <dbReference type="SAM" id="Phobius"/>
    </source>
</evidence>
<dbReference type="RefSeq" id="WP_187321456.1">
    <property type="nucleotide sequence ID" value="NZ_JACSCY010000026.1"/>
</dbReference>
<dbReference type="Gene3D" id="1.10.287.70">
    <property type="match status" value="1"/>
</dbReference>
<feature type="domain" description="Potassium channel" evidence="10">
    <location>
        <begin position="148"/>
        <end position="223"/>
    </location>
</feature>
<feature type="transmembrane region" description="Helical" evidence="9">
    <location>
        <begin position="56"/>
        <end position="75"/>
    </location>
</feature>